<protein>
    <recommendedName>
        <fullName evidence="1">Pyrin domain-containing protein</fullName>
    </recommendedName>
</protein>
<evidence type="ECO:0000313" key="2">
    <source>
        <dbReference type="Ensembl" id="ENSEEEP00000022022.2"/>
    </source>
</evidence>
<accession>A0A4W4FD36</accession>
<dbReference type="PROSITE" id="PS50824">
    <property type="entry name" value="DAPIN"/>
    <property type="match status" value="1"/>
</dbReference>
<dbReference type="CDD" id="cd08321">
    <property type="entry name" value="Pyrin_ASC-like"/>
    <property type="match status" value="1"/>
</dbReference>
<evidence type="ECO:0000313" key="3">
    <source>
        <dbReference type="Proteomes" id="UP000314983"/>
    </source>
</evidence>
<reference evidence="3" key="2">
    <citation type="journal article" date="2017" name="Sci. Adv.">
        <title>A tail of two voltages: Proteomic comparison of the three electric organs of the electric eel.</title>
        <authorList>
            <person name="Traeger L.L."/>
            <person name="Sabat G."/>
            <person name="Barrett-Wilt G.A."/>
            <person name="Wells G.B."/>
            <person name="Sussman M.R."/>
        </authorList>
    </citation>
    <scope>NUCLEOTIDE SEQUENCE [LARGE SCALE GENOMIC DNA]</scope>
</reference>
<dbReference type="SUPFAM" id="SSF47986">
    <property type="entry name" value="DEATH domain"/>
    <property type="match status" value="1"/>
</dbReference>
<dbReference type="AlphaFoldDB" id="A0A4W4FD36"/>
<dbReference type="InterPro" id="IPR011029">
    <property type="entry name" value="DEATH-like_dom_sf"/>
</dbReference>
<dbReference type="OMA" id="FQWYLAL"/>
<sequence length="101" mass="11717">MINHFQVGVKYRIHSHELELVTTELKKFQWYLTNSVEDDKRIPKSQLENADRHDTVDKMVQKYGTFGAVNMTEVILKKMGNNQLAEKLRTTASVLSNSYIC</sequence>
<dbReference type="Gene3D" id="1.10.533.10">
    <property type="entry name" value="Death Domain, Fas"/>
    <property type="match status" value="1"/>
</dbReference>
<name>A0A4W4FD36_ELEEL</name>
<feature type="domain" description="Pyrin" evidence="1">
    <location>
        <begin position="1"/>
        <end position="94"/>
    </location>
</feature>
<reference evidence="2" key="4">
    <citation type="submission" date="2025-08" db="UniProtKB">
        <authorList>
            <consortium name="Ensembl"/>
        </authorList>
    </citation>
    <scope>IDENTIFICATION</scope>
</reference>
<keyword evidence="3" id="KW-1185">Reference proteome</keyword>
<dbReference type="InterPro" id="IPR004020">
    <property type="entry name" value="DAPIN"/>
</dbReference>
<proteinExistence type="predicted"/>
<reference evidence="2" key="3">
    <citation type="submission" date="2020-05" db="EMBL/GenBank/DDBJ databases">
        <title>Electrophorus electricus (electric eel) genome, fEleEle1, primary haplotype.</title>
        <authorList>
            <person name="Myers G."/>
            <person name="Meyer A."/>
            <person name="Fedrigo O."/>
            <person name="Formenti G."/>
            <person name="Rhie A."/>
            <person name="Tracey A."/>
            <person name="Sims Y."/>
            <person name="Jarvis E.D."/>
        </authorList>
    </citation>
    <scope>NUCLEOTIDE SEQUENCE [LARGE SCALE GENOMIC DNA]</scope>
</reference>
<dbReference type="Ensembl" id="ENSEEET00000022269.2">
    <property type="protein sequence ID" value="ENSEEEP00000022022.2"/>
    <property type="gene ID" value="ENSEEEG00000024707.1"/>
</dbReference>
<organism evidence="2 3">
    <name type="scientific">Electrophorus electricus</name>
    <name type="common">Electric eel</name>
    <name type="synonym">Gymnotus electricus</name>
    <dbReference type="NCBI Taxonomy" id="8005"/>
    <lineage>
        <taxon>Eukaryota</taxon>
        <taxon>Metazoa</taxon>
        <taxon>Chordata</taxon>
        <taxon>Craniata</taxon>
        <taxon>Vertebrata</taxon>
        <taxon>Euteleostomi</taxon>
        <taxon>Actinopterygii</taxon>
        <taxon>Neopterygii</taxon>
        <taxon>Teleostei</taxon>
        <taxon>Ostariophysi</taxon>
        <taxon>Gymnotiformes</taxon>
        <taxon>Gymnotoidei</taxon>
        <taxon>Gymnotidae</taxon>
        <taxon>Electrophorus</taxon>
    </lineage>
</organism>
<evidence type="ECO:0000259" key="1">
    <source>
        <dbReference type="PROSITE" id="PS50824"/>
    </source>
</evidence>
<dbReference type="Proteomes" id="UP000314983">
    <property type="component" value="Chromosome 4"/>
</dbReference>
<reference evidence="3" key="1">
    <citation type="journal article" date="2014" name="Science">
        <title>Nonhuman genetics. Genomic basis for the convergent evolution of electric organs.</title>
        <authorList>
            <person name="Gallant J.R."/>
            <person name="Traeger L.L."/>
            <person name="Volkening J.D."/>
            <person name="Moffett H."/>
            <person name="Chen P.H."/>
            <person name="Novina C.D."/>
            <person name="Phillips G.N.Jr."/>
            <person name="Anand R."/>
            <person name="Wells G.B."/>
            <person name="Pinch M."/>
            <person name="Guth R."/>
            <person name="Unguez G.A."/>
            <person name="Albert J.S."/>
            <person name="Zakon H.H."/>
            <person name="Samanta M.P."/>
            <person name="Sussman M.R."/>
        </authorList>
    </citation>
    <scope>NUCLEOTIDE SEQUENCE [LARGE SCALE GENOMIC DNA]</scope>
</reference>
<reference evidence="2" key="5">
    <citation type="submission" date="2025-09" db="UniProtKB">
        <authorList>
            <consortium name="Ensembl"/>
        </authorList>
    </citation>
    <scope>IDENTIFICATION</scope>
</reference>
<dbReference type="Pfam" id="PF02758">
    <property type="entry name" value="PYRIN"/>
    <property type="match status" value="1"/>
</dbReference>
<dbReference type="GeneTree" id="ENSGT01120000272237"/>
<dbReference type="SMART" id="SM01289">
    <property type="entry name" value="PYRIN"/>
    <property type="match status" value="1"/>
</dbReference>